<evidence type="ECO:0000256" key="3">
    <source>
        <dbReference type="ARBA" id="ARBA00022980"/>
    </source>
</evidence>
<dbReference type="Gene3D" id="3.30.390.140">
    <property type="match status" value="1"/>
</dbReference>
<dbReference type="PANTHER" id="PTHR35108">
    <property type="entry name" value="30S RIBOSOMAL PROTEIN 3, CHLOROPLASTIC"/>
    <property type="match status" value="1"/>
</dbReference>
<gene>
    <name evidence="7" type="primary">ycf65</name>
</gene>
<keyword evidence="7" id="KW-0150">Chloroplast</keyword>
<organism evidence="7">
    <name type="scientific">Streptosarcina moshanensis</name>
    <dbReference type="NCBI Taxonomy" id="3096259"/>
    <lineage>
        <taxon>Eukaryota</taxon>
        <taxon>Viridiplantae</taxon>
        <taxon>Streptophyta</taxon>
        <taxon>Klebsormidiophyceae</taxon>
        <taxon>Hormidiellales</taxon>
        <taxon>Hormidiellaceae</taxon>
        <taxon>Streptosarcina</taxon>
    </lineage>
</organism>
<comment type="subunit">
    <text evidence="2">Part of the 30S ribosomal subunit.</text>
</comment>
<dbReference type="GO" id="GO:1990904">
    <property type="term" value="C:ribonucleoprotein complex"/>
    <property type="evidence" value="ECO:0007669"/>
    <property type="project" value="UniProtKB-KW"/>
</dbReference>
<evidence type="ECO:0000256" key="1">
    <source>
        <dbReference type="ARBA" id="ARBA00008561"/>
    </source>
</evidence>
<keyword evidence="3" id="KW-0689">Ribosomal protein</keyword>
<dbReference type="PANTHER" id="PTHR35108:SF1">
    <property type="entry name" value="OS04G0461100 PROTEIN"/>
    <property type="match status" value="1"/>
</dbReference>
<keyword evidence="7" id="KW-0934">Plastid</keyword>
<dbReference type="EMBL" id="OR858607">
    <property type="protein sequence ID" value="XBW34448.1"/>
    <property type="molecule type" value="Genomic_DNA"/>
</dbReference>
<dbReference type="InterPro" id="IPR006924">
    <property type="entry name" value="Ribosomal_cS23-like"/>
</dbReference>
<dbReference type="GO" id="GO:0005840">
    <property type="term" value="C:ribosome"/>
    <property type="evidence" value="ECO:0007669"/>
    <property type="project" value="UniProtKB-KW"/>
</dbReference>
<keyword evidence="4" id="KW-0687">Ribonucleoprotein</keyword>
<evidence type="ECO:0000313" key="7">
    <source>
        <dbReference type="EMBL" id="XBP29021.1"/>
    </source>
</evidence>
<proteinExistence type="inferred from homology"/>
<accession>A0AAU7LJT7</accession>
<evidence type="ECO:0000256" key="6">
    <source>
        <dbReference type="SAM" id="MobiDB-lite"/>
    </source>
</evidence>
<reference evidence="7" key="1">
    <citation type="submission" date="2023-11" db="EMBL/GenBank/DDBJ databases">
        <authorList>
            <person name="Liu Y."/>
        </authorList>
    </citation>
    <scope>NUCLEOTIDE SEQUENCE</scope>
</reference>
<dbReference type="GO" id="GO:0003735">
    <property type="term" value="F:structural constituent of ribosome"/>
    <property type="evidence" value="ECO:0007669"/>
    <property type="project" value="InterPro"/>
</dbReference>
<dbReference type="EMBL" id="OR858607">
    <property type="protein sequence ID" value="XBP29021.1"/>
    <property type="molecule type" value="Genomic_DNA"/>
</dbReference>
<name>A0AAU7LJT7_9VIRI</name>
<comment type="similarity">
    <text evidence="1">Belongs to the chloroplast-specific ribosomal protein cS23 family.</text>
</comment>
<geneLocation type="chloroplast" evidence="7"/>
<dbReference type="InterPro" id="IPR038447">
    <property type="entry name" value="PSRP-3/Ycf65_sf"/>
</dbReference>
<dbReference type="GO" id="GO:0006412">
    <property type="term" value="P:translation"/>
    <property type="evidence" value="ECO:0007669"/>
    <property type="project" value="InterPro"/>
</dbReference>
<protein>
    <recommendedName>
        <fullName evidence="5">30S ribosomal protein 3, chloroplastic</fullName>
    </recommendedName>
</protein>
<feature type="region of interest" description="Disordered" evidence="6">
    <location>
        <begin position="109"/>
        <end position="136"/>
    </location>
</feature>
<dbReference type="Pfam" id="PF04839">
    <property type="entry name" value="PSRP-3_Ycf65"/>
    <property type="match status" value="1"/>
</dbReference>
<evidence type="ECO:0000256" key="5">
    <source>
        <dbReference type="ARBA" id="ARBA00035379"/>
    </source>
</evidence>
<dbReference type="AlphaFoldDB" id="A0AAU7LJT7"/>
<sequence>MKPTRFSFHPLYLKLVWPEKNIGIAMNQLTRNKGPLALTKYFLWPRQNAWEQLKSELDRKPWIKRAQTILLLNQATTLINCWQRWQERHQDLGKEPSFAKHKESRLQREAAFQKVSRKPNQETPKGRRFVVDAEPS</sequence>
<evidence type="ECO:0000256" key="4">
    <source>
        <dbReference type="ARBA" id="ARBA00023274"/>
    </source>
</evidence>
<evidence type="ECO:0000256" key="2">
    <source>
        <dbReference type="ARBA" id="ARBA00011458"/>
    </source>
</evidence>